<accession>A0AAW8TYR5</accession>
<dbReference type="Pfam" id="PF14478">
    <property type="entry name" value="DUF4430"/>
    <property type="match status" value="1"/>
</dbReference>
<comment type="caution">
    <text evidence="3">The sequence shown here is derived from an EMBL/GenBank/DDBJ whole genome shotgun (WGS) entry which is preliminary data.</text>
</comment>
<evidence type="ECO:0000256" key="1">
    <source>
        <dbReference type="SAM" id="SignalP"/>
    </source>
</evidence>
<proteinExistence type="predicted"/>
<dbReference type="InterPro" id="IPR027954">
    <property type="entry name" value="Transcobalamin-like_C"/>
</dbReference>
<evidence type="ECO:0000259" key="2">
    <source>
        <dbReference type="Pfam" id="PF14478"/>
    </source>
</evidence>
<dbReference type="EMBL" id="JARQBJ010000004">
    <property type="protein sequence ID" value="MDT2810601.1"/>
    <property type="molecule type" value="Genomic_DNA"/>
</dbReference>
<evidence type="ECO:0000313" key="3">
    <source>
        <dbReference type="EMBL" id="MDT2810601.1"/>
    </source>
</evidence>
<dbReference type="PROSITE" id="PS51257">
    <property type="entry name" value="PROKAR_LIPOPROTEIN"/>
    <property type="match status" value="1"/>
</dbReference>
<name>A0AAW8TYR5_9ENTE</name>
<sequence>MKKKRVLMLVFLGLFILTGCQSTKSTNSIVKQDSSEQAAGATVRIELKDSGEMISSKEVQYSSDETLLQVLKENFKVEEKDGFIQSIEGHDQDESTNKYWTFTINEKMGEKGANEIKLKNKDQVEFDLSTY</sequence>
<protein>
    <submittedName>
        <fullName evidence="3">DUF4430 domain-containing protein</fullName>
    </submittedName>
</protein>
<feature type="signal peptide" evidence="1">
    <location>
        <begin position="1"/>
        <end position="22"/>
    </location>
</feature>
<feature type="chain" id="PRO_5043320068" evidence="1">
    <location>
        <begin position="23"/>
        <end position="131"/>
    </location>
</feature>
<dbReference type="AlphaFoldDB" id="A0AAW8TYR5"/>
<evidence type="ECO:0000313" key="4">
    <source>
        <dbReference type="Proteomes" id="UP001256711"/>
    </source>
</evidence>
<organism evidence="3 4">
    <name type="scientific">Enterococcus asini</name>
    <dbReference type="NCBI Taxonomy" id="57732"/>
    <lineage>
        <taxon>Bacteria</taxon>
        <taxon>Bacillati</taxon>
        <taxon>Bacillota</taxon>
        <taxon>Bacilli</taxon>
        <taxon>Lactobacillales</taxon>
        <taxon>Enterococcaceae</taxon>
        <taxon>Enterococcus</taxon>
    </lineage>
</organism>
<dbReference type="Proteomes" id="UP001256711">
    <property type="component" value="Unassembled WGS sequence"/>
</dbReference>
<gene>
    <name evidence="3" type="ORF">P7H43_08890</name>
</gene>
<dbReference type="Gene3D" id="2.170.130.30">
    <property type="match status" value="1"/>
</dbReference>
<keyword evidence="1" id="KW-0732">Signal</keyword>
<feature type="domain" description="Transcobalamin-like C-terminal" evidence="2">
    <location>
        <begin position="64"/>
        <end position="129"/>
    </location>
</feature>
<dbReference type="RefSeq" id="WP_154066626.1">
    <property type="nucleotide sequence ID" value="NZ_JADMDV010000028.1"/>
</dbReference>
<reference evidence="3" key="1">
    <citation type="submission" date="2023-03" db="EMBL/GenBank/DDBJ databases">
        <authorList>
            <person name="Shen W."/>
            <person name="Cai J."/>
        </authorList>
    </citation>
    <scope>NUCLEOTIDE SEQUENCE</scope>
    <source>
        <strain evidence="3">B226-2</strain>
    </source>
</reference>